<evidence type="ECO:0000313" key="6">
    <source>
        <dbReference type="EMBL" id="CAB4954429.1"/>
    </source>
</evidence>
<dbReference type="EMBL" id="CAEZYF010000034">
    <property type="protein sequence ID" value="CAB4746769.1"/>
    <property type="molecule type" value="Genomic_DNA"/>
</dbReference>
<keyword evidence="1" id="KW-0812">Transmembrane</keyword>
<evidence type="ECO:0000313" key="2">
    <source>
        <dbReference type="EMBL" id="CAB4365311.1"/>
    </source>
</evidence>
<dbReference type="EMBL" id="CAESGF010000028">
    <property type="protein sequence ID" value="CAB4365311.1"/>
    <property type="molecule type" value="Genomic_DNA"/>
</dbReference>
<gene>
    <name evidence="3" type="ORF">UFOPK2656_03282</name>
    <name evidence="4" type="ORF">UFOPK3099_01932</name>
    <name evidence="5" type="ORF">UFOPK3267_03167</name>
    <name evidence="6" type="ORF">UFOPK3651_03071</name>
    <name evidence="7" type="ORF">UFOPK3931_02050</name>
    <name evidence="2" type="ORF">UFOPK4189_03056</name>
</gene>
<dbReference type="EMBL" id="CAFBMT010000028">
    <property type="protein sequence ID" value="CAB4954429.1"/>
    <property type="molecule type" value="Genomic_DNA"/>
</dbReference>
<dbReference type="EMBL" id="CAFBIY010000298">
    <property type="protein sequence ID" value="CAB4853632.1"/>
    <property type="molecule type" value="Genomic_DNA"/>
</dbReference>
<dbReference type="EMBL" id="CAFAAV010000165">
    <property type="protein sequence ID" value="CAB4829279.1"/>
    <property type="molecule type" value="Genomic_DNA"/>
</dbReference>
<organism evidence="2">
    <name type="scientific">freshwater metagenome</name>
    <dbReference type="NCBI Taxonomy" id="449393"/>
    <lineage>
        <taxon>unclassified sequences</taxon>
        <taxon>metagenomes</taxon>
        <taxon>ecological metagenomes</taxon>
    </lineage>
</organism>
<feature type="transmembrane region" description="Helical" evidence="1">
    <location>
        <begin position="203"/>
        <end position="221"/>
    </location>
</feature>
<evidence type="ECO:0000313" key="4">
    <source>
        <dbReference type="EMBL" id="CAB4829279.1"/>
    </source>
</evidence>
<accession>A0A6J6A7P8</accession>
<evidence type="ECO:0000313" key="7">
    <source>
        <dbReference type="EMBL" id="CAB4999777.1"/>
    </source>
</evidence>
<protein>
    <submittedName>
        <fullName evidence="2">Unannotated protein</fullName>
    </submittedName>
</protein>
<keyword evidence="1" id="KW-1133">Transmembrane helix</keyword>
<evidence type="ECO:0000313" key="3">
    <source>
        <dbReference type="EMBL" id="CAB4746769.1"/>
    </source>
</evidence>
<feature type="transmembrane region" description="Helical" evidence="1">
    <location>
        <begin position="165"/>
        <end position="183"/>
    </location>
</feature>
<proteinExistence type="predicted"/>
<evidence type="ECO:0000313" key="5">
    <source>
        <dbReference type="EMBL" id="CAB4853632.1"/>
    </source>
</evidence>
<dbReference type="AlphaFoldDB" id="A0A6J6A7P8"/>
<evidence type="ECO:0000256" key="1">
    <source>
        <dbReference type="SAM" id="Phobius"/>
    </source>
</evidence>
<sequence>MSMHDSPSFAVVCDRVTVDEDTAPAPIPRSGPIWIAAFVGLVVCTNIAAASWVTMDDEHPASLLLLSSRNRFLVATVPSGISPFEWALIACLRLSAAAIVCHMLGRAYGDQALRWFWKFMGMPQEQVSKFEKAVDNAEWFVVPFFVGSNIVWVLSGAAKTTWKRLLPLAAVGMAMRLALLWWLSKEFESELRSTLKWLDHYQWWILIGSVLIVVLVNVRNFRGR</sequence>
<feature type="transmembrane region" description="Helical" evidence="1">
    <location>
        <begin position="139"/>
        <end position="158"/>
    </location>
</feature>
<reference evidence="2" key="1">
    <citation type="submission" date="2020-05" db="EMBL/GenBank/DDBJ databases">
        <authorList>
            <person name="Chiriac C."/>
            <person name="Salcher M."/>
            <person name="Ghai R."/>
            <person name="Kavagutti S V."/>
        </authorList>
    </citation>
    <scope>NUCLEOTIDE SEQUENCE</scope>
</reference>
<keyword evidence="1" id="KW-0472">Membrane</keyword>
<dbReference type="EMBL" id="CAFBOL010000061">
    <property type="protein sequence ID" value="CAB4999777.1"/>
    <property type="molecule type" value="Genomic_DNA"/>
</dbReference>
<name>A0A6J6A7P8_9ZZZZ</name>
<feature type="transmembrane region" description="Helical" evidence="1">
    <location>
        <begin position="33"/>
        <end position="55"/>
    </location>
</feature>